<organism evidence="2 3">
    <name type="scientific">Mollisia scopiformis</name>
    <name type="common">Conifer needle endophyte fungus</name>
    <name type="synonym">Phialocephala scopiformis</name>
    <dbReference type="NCBI Taxonomy" id="149040"/>
    <lineage>
        <taxon>Eukaryota</taxon>
        <taxon>Fungi</taxon>
        <taxon>Dikarya</taxon>
        <taxon>Ascomycota</taxon>
        <taxon>Pezizomycotina</taxon>
        <taxon>Leotiomycetes</taxon>
        <taxon>Helotiales</taxon>
        <taxon>Mollisiaceae</taxon>
        <taxon>Mollisia</taxon>
    </lineage>
</organism>
<dbReference type="Proteomes" id="UP000070700">
    <property type="component" value="Unassembled WGS sequence"/>
</dbReference>
<sequence length="88" mass="9738">MSAAKNVALVALGALGAVVAVNQLAKPAKTAGIANAMRQQLDEYNLNVQPEQDPNDTIFDRTKILNDVKARKPWNMSYAEKERVKREE</sequence>
<dbReference type="RefSeq" id="XP_018078248.1">
    <property type="nucleotide sequence ID" value="XM_018208403.1"/>
</dbReference>
<accession>A0A194XUK4</accession>
<gene>
    <name evidence="2" type="ORF">LY89DRAFT_5576</name>
</gene>
<proteinExistence type="predicted"/>
<dbReference type="KEGG" id="psco:LY89DRAFT_5576"/>
<evidence type="ECO:0000256" key="1">
    <source>
        <dbReference type="SAM" id="SignalP"/>
    </source>
</evidence>
<feature type="chain" id="PRO_5008268674" evidence="1">
    <location>
        <begin position="21"/>
        <end position="88"/>
    </location>
</feature>
<reference evidence="2 3" key="1">
    <citation type="submission" date="2015-10" db="EMBL/GenBank/DDBJ databases">
        <title>Full genome of DAOMC 229536 Phialocephala scopiformis, a fungal endophyte of spruce producing the potent anti-insectan compound rugulosin.</title>
        <authorList>
            <consortium name="DOE Joint Genome Institute"/>
            <person name="Walker A.K."/>
            <person name="Frasz S.L."/>
            <person name="Seifert K.A."/>
            <person name="Miller J.D."/>
            <person name="Mondo S.J."/>
            <person name="Labutti K."/>
            <person name="Lipzen A."/>
            <person name="Dockter R."/>
            <person name="Kennedy M."/>
            <person name="Grigoriev I.V."/>
            <person name="Spatafora J.W."/>
        </authorList>
    </citation>
    <scope>NUCLEOTIDE SEQUENCE [LARGE SCALE GENOMIC DNA]</scope>
    <source>
        <strain evidence="2 3">CBS 120377</strain>
    </source>
</reference>
<dbReference type="InParanoid" id="A0A194XUK4"/>
<dbReference type="AlphaFoldDB" id="A0A194XUK4"/>
<dbReference type="EMBL" id="KQ947404">
    <property type="protein sequence ID" value="KUJ23893.1"/>
    <property type="molecule type" value="Genomic_DNA"/>
</dbReference>
<feature type="signal peptide" evidence="1">
    <location>
        <begin position="1"/>
        <end position="20"/>
    </location>
</feature>
<name>A0A194XUK4_MOLSC</name>
<dbReference type="OrthoDB" id="3531976at2759"/>
<evidence type="ECO:0000313" key="2">
    <source>
        <dbReference type="EMBL" id="KUJ23893.1"/>
    </source>
</evidence>
<evidence type="ECO:0000313" key="3">
    <source>
        <dbReference type="Proteomes" id="UP000070700"/>
    </source>
</evidence>
<keyword evidence="1" id="KW-0732">Signal</keyword>
<keyword evidence="3" id="KW-1185">Reference proteome</keyword>
<protein>
    <submittedName>
        <fullName evidence="2">Uncharacterized protein</fullName>
    </submittedName>
</protein>
<dbReference type="GeneID" id="28818129"/>